<evidence type="ECO:0000256" key="1">
    <source>
        <dbReference type="SAM" id="MobiDB-lite"/>
    </source>
</evidence>
<dbReference type="EMBL" id="CP089984">
    <property type="protein sequence ID" value="WXB15403.1"/>
    <property type="molecule type" value="Genomic_DNA"/>
</dbReference>
<evidence type="ECO:0000313" key="3">
    <source>
        <dbReference type="Proteomes" id="UP001370348"/>
    </source>
</evidence>
<keyword evidence="3" id="KW-1185">Reference proteome</keyword>
<organism evidence="2 3">
    <name type="scientific">Pendulispora albinea</name>
    <dbReference type="NCBI Taxonomy" id="2741071"/>
    <lineage>
        <taxon>Bacteria</taxon>
        <taxon>Pseudomonadati</taxon>
        <taxon>Myxococcota</taxon>
        <taxon>Myxococcia</taxon>
        <taxon>Myxococcales</taxon>
        <taxon>Sorangiineae</taxon>
        <taxon>Pendulisporaceae</taxon>
        <taxon>Pendulispora</taxon>
    </lineage>
</organism>
<accession>A0ABZ2LZW7</accession>
<dbReference type="Proteomes" id="UP001370348">
    <property type="component" value="Chromosome"/>
</dbReference>
<sequence length="114" mass="12567">MIPKTRLPAKSEHFDDRPLDSLQGATNEARQVANQAPITSTIVGPITFTSGGQSIRLEHKLQRQPVEWTAIDTTRPPNSLGTYDGFGAFRRVAWDSLTITIASYFSCTATFRVA</sequence>
<reference evidence="2 3" key="1">
    <citation type="submission" date="2021-12" db="EMBL/GenBank/DDBJ databases">
        <title>Discovery of the Pendulisporaceae a myxobacterial family with distinct sporulation behavior and unique specialized metabolism.</title>
        <authorList>
            <person name="Garcia R."/>
            <person name="Popoff A."/>
            <person name="Bader C.D."/>
            <person name="Loehr J."/>
            <person name="Walesch S."/>
            <person name="Walt C."/>
            <person name="Boldt J."/>
            <person name="Bunk B."/>
            <person name="Haeckl F.J.F.P.J."/>
            <person name="Gunesch A.P."/>
            <person name="Birkelbach J."/>
            <person name="Nuebel U."/>
            <person name="Pietschmann T."/>
            <person name="Bach T."/>
            <person name="Mueller R."/>
        </authorList>
    </citation>
    <scope>NUCLEOTIDE SEQUENCE [LARGE SCALE GENOMIC DNA]</scope>
    <source>
        <strain evidence="2 3">MSr11954</strain>
    </source>
</reference>
<protein>
    <submittedName>
        <fullName evidence="2">Uncharacterized protein</fullName>
    </submittedName>
</protein>
<feature type="compositionally biased region" description="Basic and acidic residues" evidence="1">
    <location>
        <begin position="9"/>
        <end position="19"/>
    </location>
</feature>
<gene>
    <name evidence="2" type="ORF">LZC94_47230</name>
</gene>
<feature type="region of interest" description="Disordered" evidence="1">
    <location>
        <begin position="1"/>
        <end position="21"/>
    </location>
</feature>
<proteinExistence type="predicted"/>
<evidence type="ECO:0000313" key="2">
    <source>
        <dbReference type="EMBL" id="WXB15403.1"/>
    </source>
</evidence>
<dbReference type="RefSeq" id="WP_394825029.1">
    <property type="nucleotide sequence ID" value="NZ_CP089984.1"/>
</dbReference>
<name>A0ABZ2LZW7_9BACT</name>